<dbReference type="PANTHER" id="PTHR31001:SF56">
    <property type="entry name" value="ZN(2)-C6 FUNGAL-TYPE DOMAIN-CONTAINING PROTEIN"/>
    <property type="match status" value="1"/>
</dbReference>
<evidence type="ECO:0000256" key="3">
    <source>
        <dbReference type="ARBA" id="ARBA00023242"/>
    </source>
</evidence>
<name>A0A8H5GBZ0_9AGAR</name>
<protein>
    <recommendedName>
        <fullName evidence="9">Zn(2)-C6 fungal-type domain-containing protein</fullName>
    </recommendedName>
</protein>
<dbReference type="OrthoDB" id="424974at2759"/>
<feature type="compositionally biased region" description="Polar residues" evidence="4">
    <location>
        <begin position="697"/>
        <end position="709"/>
    </location>
</feature>
<dbReference type="InterPro" id="IPR007219">
    <property type="entry name" value="XnlR_reg_dom"/>
</dbReference>
<feature type="compositionally biased region" description="Low complexity" evidence="4">
    <location>
        <begin position="652"/>
        <end position="669"/>
    </location>
</feature>
<keyword evidence="8" id="KW-1185">Reference proteome</keyword>
<evidence type="ECO:0000313" key="8">
    <source>
        <dbReference type="Proteomes" id="UP000559027"/>
    </source>
</evidence>
<evidence type="ECO:0000259" key="6">
    <source>
        <dbReference type="PROSITE" id="PS51379"/>
    </source>
</evidence>
<dbReference type="AlphaFoldDB" id="A0A8H5GBZ0"/>
<dbReference type="InterPro" id="IPR050613">
    <property type="entry name" value="Sec_Metabolite_Reg"/>
</dbReference>
<dbReference type="EMBL" id="JAACJO010000002">
    <property type="protein sequence ID" value="KAF5361920.1"/>
    <property type="molecule type" value="Genomic_DNA"/>
</dbReference>
<dbReference type="Pfam" id="PF04082">
    <property type="entry name" value="Fungal_trans"/>
    <property type="match status" value="1"/>
</dbReference>
<feature type="domain" description="4Fe-4S ferredoxin-type" evidence="6">
    <location>
        <begin position="25"/>
        <end position="57"/>
    </location>
</feature>
<dbReference type="InterPro" id="IPR036864">
    <property type="entry name" value="Zn2-C6_fun-type_DNA-bd_sf"/>
</dbReference>
<evidence type="ECO:0000313" key="7">
    <source>
        <dbReference type="EMBL" id="KAF5361920.1"/>
    </source>
</evidence>
<accession>A0A8H5GBZ0</accession>
<dbReference type="InterPro" id="IPR017896">
    <property type="entry name" value="4Fe4S_Fe-S-bd"/>
</dbReference>
<dbReference type="GO" id="GO:0008270">
    <property type="term" value="F:zinc ion binding"/>
    <property type="evidence" value="ECO:0007669"/>
    <property type="project" value="InterPro"/>
</dbReference>
<reference evidence="7 8" key="1">
    <citation type="journal article" date="2020" name="ISME J.">
        <title>Uncovering the hidden diversity of litter-decomposition mechanisms in mushroom-forming fungi.</title>
        <authorList>
            <person name="Floudas D."/>
            <person name="Bentzer J."/>
            <person name="Ahren D."/>
            <person name="Johansson T."/>
            <person name="Persson P."/>
            <person name="Tunlid A."/>
        </authorList>
    </citation>
    <scope>NUCLEOTIDE SEQUENCE [LARGE SCALE GENOMIC DNA]</scope>
    <source>
        <strain evidence="7 8">CBS 146.42</strain>
    </source>
</reference>
<feature type="region of interest" description="Disordered" evidence="4">
    <location>
        <begin position="651"/>
        <end position="716"/>
    </location>
</feature>
<evidence type="ECO:0008006" key="9">
    <source>
        <dbReference type="Google" id="ProtNLM"/>
    </source>
</evidence>
<evidence type="ECO:0000256" key="1">
    <source>
        <dbReference type="ARBA" id="ARBA00004123"/>
    </source>
</evidence>
<comment type="caution">
    <text evidence="7">The sequence shown here is derived from an EMBL/GenBank/DDBJ whole genome shotgun (WGS) entry which is preliminary data.</text>
</comment>
<organism evidence="7 8">
    <name type="scientific">Leucocoprinus leucothites</name>
    <dbReference type="NCBI Taxonomy" id="201217"/>
    <lineage>
        <taxon>Eukaryota</taxon>
        <taxon>Fungi</taxon>
        <taxon>Dikarya</taxon>
        <taxon>Basidiomycota</taxon>
        <taxon>Agaricomycotina</taxon>
        <taxon>Agaricomycetes</taxon>
        <taxon>Agaricomycetidae</taxon>
        <taxon>Agaricales</taxon>
        <taxon>Agaricineae</taxon>
        <taxon>Agaricaceae</taxon>
        <taxon>Leucocoprinus</taxon>
    </lineage>
</organism>
<dbReference type="GO" id="GO:0006351">
    <property type="term" value="P:DNA-templated transcription"/>
    <property type="evidence" value="ECO:0007669"/>
    <property type="project" value="InterPro"/>
</dbReference>
<dbReference type="GO" id="GO:0005634">
    <property type="term" value="C:nucleus"/>
    <property type="evidence" value="ECO:0007669"/>
    <property type="project" value="UniProtKB-SubCell"/>
</dbReference>
<evidence type="ECO:0000256" key="2">
    <source>
        <dbReference type="ARBA" id="ARBA00022723"/>
    </source>
</evidence>
<dbReference type="Gene3D" id="4.10.240.10">
    <property type="entry name" value="Zn(2)-C6 fungal-type DNA-binding domain"/>
    <property type="match status" value="1"/>
</dbReference>
<sequence length="839" mass="93353">MTLSELPIKRKRGANRLNCAECRRLKLRCDRAIPCSSCVKRGCGAICPSGSLTAGQGRYVLASTEELHERISLLTYRIRELEDALRTQHASLSSDTHPLLTKELLNIKAPAQKDPCHGRNDSTSSQMEDEHGPDVGDTFGSMSNTTSCESRYYGHTANSWYFFQNGADAFKFRGSDETAFTPQPRNLLPERKQRTTATLYSGCTQFDDYSLEKLLCSLPRSSTIVLELRNVYYAHAAWMYNPVSAEVFDNEIYSTFYDRGAEHNNSLCDLLDDHSLSMYNVDAEHFYQLARAALFQAPLLEAPNIYAVQALFLMSFYLFLAERHGSTSETRWAMMGMAIKAAQAVGLHRDSSLWGFDVADIQHRRELFWELFTYDSCQSLTFGRPASFPISHIDCKQPHITDDVSCNDAFHAWKHRFTSECISLLHDQAFGARGATYANTLQLDKRIRAFPIPPVLELSLVSSESSPPGYSVNTALALQRHVVVALRETNILYLHRSFFAKAIRDYPDDLLQSPYRESVEAAFHSAQKLVAMMKSLSTQYQGPCERLWFLWTHLFSCSVVLASIVTRSPGIYLAPSSLAQLDVLCGLFSKVASNFRATTALDTMLDLQRKAHRALKDYHQGRREHNLHSAPGPSRESVDKELEMLKGNINRSIQSVSPSPSRHSTSLSLPPSPDRCYSGDLKESDVIDDPLYPSAPSGITHTETASQRESPAVGMTPFAPPAYSGYTGSACSAPDVSSSLYTQPFPSTMQSPEQAAMCTVNTVACETANNSFLGPANNAGCDNSALLLSRQFEASGYLQGLTGDIFMEWPQEGMPSAVFPYPASVDLDMLEWQNLVNDM</sequence>
<evidence type="ECO:0000256" key="4">
    <source>
        <dbReference type="SAM" id="MobiDB-lite"/>
    </source>
</evidence>
<gene>
    <name evidence="7" type="ORF">D9756_002271</name>
</gene>
<keyword evidence="3" id="KW-0539">Nucleus</keyword>
<keyword evidence="2" id="KW-0479">Metal-binding</keyword>
<dbReference type="CDD" id="cd12148">
    <property type="entry name" value="fungal_TF_MHR"/>
    <property type="match status" value="1"/>
</dbReference>
<feature type="region of interest" description="Disordered" evidence="4">
    <location>
        <begin position="111"/>
        <end position="132"/>
    </location>
</feature>
<evidence type="ECO:0000259" key="5">
    <source>
        <dbReference type="PROSITE" id="PS50048"/>
    </source>
</evidence>
<feature type="domain" description="Zn(2)-C6 fungal-type" evidence="5">
    <location>
        <begin position="18"/>
        <end position="47"/>
    </location>
</feature>
<dbReference type="SUPFAM" id="SSF57701">
    <property type="entry name" value="Zn2/Cys6 DNA-binding domain"/>
    <property type="match status" value="1"/>
</dbReference>
<dbReference type="PROSITE" id="PS51379">
    <property type="entry name" value="4FE4S_FER_2"/>
    <property type="match status" value="1"/>
</dbReference>
<dbReference type="CDD" id="cd00067">
    <property type="entry name" value="GAL4"/>
    <property type="match status" value="1"/>
</dbReference>
<dbReference type="GO" id="GO:0003677">
    <property type="term" value="F:DNA binding"/>
    <property type="evidence" value="ECO:0007669"/>
    <property type="project" value="InterPro"/>
</dbReference>
<dbReference type="InterPro" id="IPR001138">
    <property type="entry name" value="Zn2Cys6_DnaBD"/>
</dbReference>
<dbReference type="GO" id="GO:0000981">
    <property type="term" value="F:DNA-binding transcription factor activity, RNA polymerase II-specific"/>
    <property type="evidence" value="ECO:0007669"/>
    <property type="project" value="InterPro"/>
</dbReference>
<dbReference type="SMART" id="SM00906">
    <property type="entry name" value="Fungal_trans"/>
    <property type="match status" value="1"/>
</dbReference>
<proteinExistence type="predicted"/>
<comment type="subcellular location">
    <subcellularLocation>
        <location evidence="1">Nucleus</location>
    </subcellularLocation>
</comment>
<dbReference type="Proteomes" id="UP000559027">
    <property type="component" value="Unassembled WGS sequence"/>
</dbReference>
<dbReference type="Pfam" id="PF00172">
    <property type="entry name" value="Zn_clus"/>
    <property type="match status" value="1"/>
</dbReference>
<dbReference type="PANTHER" id="PTHR31001">
    <property type="entry name" value="UNCHARACTERIZED TRANSCRIPTIONAL REGULATORY PROTEIN"/>
    <property type="match status" value="1"/>
</dbReference>
<dbReference type="PROSITE" id="PS50048">
    <property type="entry name" value="ZN2_CY6_FUNGAL_2"/>
    <property type="match status" value="1"/>
</dbReference>